<evidence type="ECO:0000313" key="2">
    <source>
        <dbReference type="EMBL" id="MBN7795891.1"/>
    </source>
</evidence>
<evidence type="ECO:0000256" key="1">
    <source>
        <dbReference type="SAM" id="Phobius"/>
    </source>
</evidence>
<keyword evidence="3" id="KW-1185">Reference proteome</keyword>
<dbReference type="EMBL" id="JAFKCZ010000003">
    <property type="protein sequence ID" value="MBN7795891.1"/>
    <property type="molecule type" value="Genomic_DNA"/>
</dbReference>
<protein>
    <submittedName>
        <fullName evidence="2">Uncharacterized protein</fullName>
    </submittedName>
</protein>
<comment type="caution">
    <text evidence="2">The sequence shown here is derived from an EMBL/GenBank/DDBJ whole genome shotgun (WGS) entry which is preliminary data.</text>
</comment>
<gene>
    <name evidence="2" type="ORF">JYP50_04785</name>
</gene>
<keyword evidence="1" id="KW-0472">Membrane</keyword>
<organism evidence="2 3">
    <name type="scientific">Parahaliea mediterranea</name>
    <dbReference type="NCBI Taxonomy" id="651086"/>
    <lineage>
        <taxon>Bacteria</taxon>
        <taxon>Pseudomonadati</taxon>
        <taxon>Pseudomonadota</taxon>
        <taxon>Gammaproteobacteria</taxon>
        <taxon>Cellvibrionales</taxon>
        <taxon>Halieaceae</taxon>
        <taxon>Parahaliea</taxon>
    </lineage>
</organism>
<feature type="transmembrane region" description="Helical" evidence="1">
    <location>
        <begin position="48"/>
        <end position="70"/>
    </location>
</feature>
<feature type="transmembrane region" description="Helical" evidence="1">
    <location>
        <begin position="117"/>
        <end position="142"/>
    </location>
</feature>
<proteinExistence type="predicted"/>
<feature type="transmembrane region" description="Helical" evidence="1">
    <location>
        <begin position="82"/>
        <end position="105"/>
    </location>
</feature>
<dbReference type="Proteomes" id="UP000664303">
    <property type="component" value="Unassembled WGS sequence"/>
</dbReference>
<accession>A0A939DD08</accession>
<keyword evidence="1" id="KW-1133">Transmembrane helix</keyword>
<keyword evidence="1" id="KW-0812">Transmembrane</keyword>
<reference evidence="2" key="1">
    <citation type="submission" date="2021-02" db="EMBL/GenBank/DDBJ databases">
        <title>PHA producing bacteria isolated from coastal sediment in Guangdong, Shenzhen.</title>
        <authorList>
            <person name="Zheng W."/>
            <person name="Yu S."/>
            <person name="Huang Y."/>
        </authorList>
    </citation>
    <scope>NUCLEOTIDE SEQUENCE</scope>
    <source>
        <strain evidence="2">TN14-10</strain>
    </source>
</reference>
<evidence type="ECO:0000313" key="3">
    <source>
        <dbReference type="Proteomes" id="UP000664303"/>
    </source>
</evidence>
<name>A0A939DD08_9GAMM</name>
<dbReference type="RefSeq" id="WP_206559329.1">
    <property type="nucleotide sequence ID" value="NZ_JAFKCZ010000003.1"/>
</dbReference>
<dbReference type="AlphaFoldDB" id="A0A939DD08"/>
<sequence>MKALKLAGTFTALASFVHIAIILGGGDWYRFFGAGEDMAAMSEQGSAYPAIVTGAIAMVLAIWSAYAFSGAGVLHKLPMTKVVLSLITVVLLARGLLAIPAAVYSDSPYMAELAGNMTFLLVTSVICLALGSCYGLGVYQLIKAKPSAA</sequence>